<feature type="region of interest" description="Disordered" evidence="1">
    <location>
        <begin position="95"/>
        <end position="116"/>
    </location>
</feature>
<sequence length="168" mass="16994">TRAAAPSRRALLGGSAALALPALPLLGGCRAVRPAKADTAALPVLVAAITAEQELVARYEAARSAHPDLAWLLDPVLAHHRSHLTVLRRHYVPGSGRRADEGGRIPPSAQATPPAGGKAAVLADLRRAETAAAVRLTSAVAKADAGLAQVLASIGACEAGHAEALGRA</sequence>
<gene>
    <name evidence="2" type="ORF">DZF91_24015</name>
</gene>
<comment type="caution">
    <text evidence="2">The sequence shown here is derived from an EMBL/GenBank/DDBJ whole genome shotgun (WGS) entry which is preliminary data.</text>
</comment>
<organism evidence="2 3">
    <name type="scientific">Actinomadura logoneensis</name>
    <dbReference type="NCBI Taxonomy" id="2293572"/>
    <lineage>
        <taxon>Bacteria</taxon>
        <taxon>Bacillati</taxon>
        <taxon>Actinomycetota</taxon>
        <taxon>Actinomycetes</taxon>
        <taxon>Streptosporangiales</taxon>
        <taxon>Thermomonosporaceae</taxon>
        <taxon>Actinomadura</taxon>
    </lineage>
</organism>
<evidence type="ECO:0000313" key="3">
    <source>
        <dbReference type="Proteomes" id="UP000261811"/>
    </source>
</evidence>
<evidence type="ECO:0000313" key="2">
    <source>
        <dbReference type="EMBL" id="RFU39132.1"/>
    </source>
</evidence>
<dbReference type="Proteomes" id="UP000261811">
    <property type="component" value="Unassembled WGS sequence"/>
</dbReference>
<dbReference type="RefSeq" id="WP_117359570.1">
    <property type="nucleotide sequence ID" value="NZ_QURH01000549.1"/>
</dbReference>
<dbReference type="OrthoDB" id="3536887at2"/>
<protein>
    <recommendedName>
        <fullName evidence="4">Ferritin-like domain-containing protein</fullName>
    </recommendedName>
</protein>
<reference evidence="2 3" key="1">
    <citation type="submission" date="2018-08" db="EMBL/GenBank/DDBJ databases">
        <title>Actinomadura jelena sp. nov., a novel Actinomycete isolated from soil in Chad.</title>
        <authorList>
            <person name="Shi L."/>
        </authorList>
    </citation>
    <scope>NUCLEOTIDE SEQUENCE [LARGE SCALE GENOMIC DNA]</scope>
    <source>
        <strain evidence="2 3">NEAU-G17</strain>
    </source>
</reference>
<evidence type="ECO:0008006" key="4">
    <source>
        <dbReference type="Google" id="ProtNLM"/>
    </source>
</evidence>
<evidence type="ECO:0000256" key="1">
    <source>
        <dbReference type="SAM" id="MobiDB-lite"/>
    </source>
</evidence>
<feature type="non-terminal residue" evidence="2">
    <location>
        <position position="1"/>
    </location>
</feature>
<proteinExistence type="predicted"/>
<dbReference type="AlphaFoldDB" id="A0A372JGK4"/>
<dbReference type="EMBL" id="QURH01000549">
    <property type="protein sequence ID" value="RFU39132.1"/>
    <property type="molecule type" value="Genomic_DNA"/>
</dbReference>
<keyword evidence="3" id="KW-1185">Reference proteome</keyword>
<accession>A0A372JGK4</accession>
<name>A0A372JGK4_9ACTN</name>